<keyword evidence="2 6" id="KW-0812">Transmembrane</keyword>
<dbReference type="SUPFAM" id="SSF144083">
    <property type="entry name" value="Magnesium transport protein CorA, transmembrane region"/>
    <property type="match status" value="1"/>
</dbReference>
<evidence type="ECO:0000313" key="7">
    <source>
        <dbReference type="EMBL" id="VUC23394.1"/>
    </source>
</evidence>
<feature type="transmembrane region" description="Helical" evidence="6">
    <location>
        <begin position="569"/>
        <end position="589"/>
    </location>
</feature>
<dbReference type="Gene3D" id="1.20.58.340">
    <property type="entry name" value="Magnesium transport protein CorA, transmembrane region"/>
    <property type="match status" value="1"/>
</dbReference>
<dbReference type="InterPro" id="IPR002523">
    <property type="entry name" value="MgTranspt_CorA/ZnTranspt_ZntB"/>
</dbReference>
<dbReference type="Pfam" id="PF01544">
    <property type="entry name" value="CorA"/>
    <property type="match status" value="1"/>
</dbReference>
<dbReference type="PANTHER" id="PTHR46494:SF1">
    <property type="entry name" value="CORA FAMILY METAL ION TRANSPORTER (EUROFUNG)"/>
    <property type="match status" value="1"/>
</dbReference>
<feature type="region of interest" description="Disordered" evidence="5">
    <location>
        <begin position="69"/>
        <end position="95"/>
    </location>
</feature>
<proteinExistence type="predicted"/>
<accession>A0ABY6TZT4</accession>
<comment type="caution">
    <text evidence="7">The sequence shown here is derived from an EMBL/GenBank/DDBJ whole genome shotgun (WGS) entry which is preliminary data.</text>
</comment>
<organism evidence="7 8">
    <name type="scientific">Bionectria ochroleuca</name>
    <name type="common">Gliocladium roseum</name>
    <dbReference type="NCBI Taxonomy" id="29856"/>
    <lineage>
        <taxon>Eukaryota</taxon>
        <taxon>Fungi</taxon>
        <taxon>Dikarya</taxon>
        <taxon>Ascomycota</taxon>
        <taxon>Pezizomycotina</taxon>
        <taxon>Sordariomycetes</taxon>
        <taxon>Hypocreomycetidae</taxon>
        <taxon>Hypocreales</taxon>
        <taxon>Bionectriaceae</taxon>
        <taxon>Clonostachys</taxon>
    </lineage>
</organism>
<gene>
    <name evidence="7" type="ORF">CLO192961_LOCUS117171</name>
</gene>
<dbReference type="InterPro" id="IPR045863">
    <property type="entry name" value="CorA_TM1_TM2"/>
</dbReference>
<feature type="compositionally biased region" description="Basic and acidic residues" evidence="5">
    <location>
        <begin position="79"/>
        <end position="95"/>
    </location>
</feature>
<keyword evidence="4 6" id="KW-0472">Membrane</keyword>
<evidence type="ECO:0000313" key="8">
    <source>
        <dbReference type="Proteomes" id="UP000766486"/>
    </source>
</evidence>
<evidence type="ECO:0000256" key="2">
    <source>
        <dbReference type="ARBA" id="ARBA00022692"/>
    </source>
</evidence>
<evidence type="ECO:0000256" key="5">
    <source>
        <dbReference type="SAM" id="MobiDB-lite"/>
    </source>
</evidence>
<feature type="transmembrane region" description="Helical" evidence="6">
    <location>
        <begin position="533"/>
        <end position="554"/>
    </location>
</feature>
<evidence type="ECO:0000256" key="3">
    <source>
        <dbReference type="ARBA" id="ARBA00022989"/>
    </source>
</evidence>
<protein>
    <submittedName>
        <fullName evidence="7">Uncharacterized protein</fullName>
    </submittedName>
</protein>
<name>A0ABY6TZT4_BIOOC</name>
<sequence>MLAATPDRFEVALPDKPINRKRRNSGPNTVEQADRHANWLRFIKREHTANSQDKIESAIRKLRRLKHATCTPSTPSTSDLREARTSDTKFDSRSKALHTGLEHPSRDELLALTYQCFPPIEDARVVITEYSADTLRTREYTFGEVLASEFILQPEDIAPCNRWVFVEYDQFGTFWGSDHRFSQWGIIPTLFEKSPVAILRNRLEELDRKAGRSPPPEDPYYKRIGKYYRKRPGSPNFIGLRVNASTWINSEPYRLLLDYLGPRASLRKNLQRSAHNNLEQGIGFIDAVNCIRNMAYDEKPGLRELHKLADMNDVYFYGNWDDAVERLEFYGENTLLTCGCPRLYNTLASRLLREEDVLRENPDIALLYYALVRVSVENDQMMHDTPERALNKVFVGLKNTRDASRQHVELLFGLRQAVLDGLEYLEENVREFPIYGIPPFDNHQAPFHPDHTPSPKMRSLIQHEIDLIEKDFSTIIGHWRSLRGKVERHLDVLLQLRVLEQQELAVSQSHLATKQQALAIDEARSSRVQSRSVIIFTAITTIFVPLSFFTSYFGMNVTDIVATSHSSSYFWMISVPVTITILAVIFAILRVLKVEQGPVGDEEKGVNGNGTVKIGPLWRLRWRQIRSKLKRS</sequence>
<dbReference type="PANTHER" id="PTHR46494">
    <property type="entry name" value="CORA FAMILY METAL ION TRANSPORTER (EUROFUNG)"/>
    <property type="match status" value="1"/>
</dbReference>
<keyword evidence="3 6" id="KW-1133">Transmembrane helix</keyword>
<dbReference type="Proteomes" id="UP000766486">
    <property type="component" value="Unassembled WGS sequence"/>
</dbReference>
<keyword evidence="8" id="KW-1185">Reference proteome</keyword>
<feature type="region of interest" description="Disordered" evidence="5">
    <location>
        <begin position="1"/>
        <end position="33"/>
    </location>
</feature>
<comment type="subcellular location">
    <subcellularLocation>
        <location evidence="1">Cell membrane</location>
        <topology evidence="1">Multi-pass membrane protein</topology>
    </subcellularLocation>
</comment>
<evidence type="ECO:0000256" key="1">
    <source>
        <dbReference type="ARBA" id="ARBA00004651"/>
    </source>
</evidence>
<evidence type="ECO:0000256" key="6">
    <source>
        <dbReference type="SAM" id="Phobius"/>
    </source>
</evidence>
<reference evidence="7 8" key="1">
    <citation type="submission" date="2019-06" db="EMBL/GenBank/DDBJ databases">
        <authorList>
            <person name="Broberg M."/>
        </authorList>
    </citation>
    <scope>NUCLEOTIDE SEQUENCE [LARGE SCALE GENOMIC DNA]</scope>
</reference>
<evidence type="ECO:0000256" key="4">
    <source>
        <dbReference type="ARBA" id="ARBA00023136"/>
    </source>
</evidence>
<dbReference type="EMBL" id="CABFNS010000705">
    <property type="protein sequence ID" value="VUC23394.1"/>
    <property type="molecule type" value="Genomic_DNA"/>
</dbReference>